<dbReference type="Pfam" id="PF18705">
    <property type="entry name" value="DUF5643"/>
    <property type="match status" value="1"/>
</dbReference>
<evidence type="ECO:0000259" key="2">
    <source>
        <dbReference type="Pfam" id="PF13786"/>
    </source>
</evidence>
<name>A0ABU6N518_9BACI</name>
<organism evidence="4 5">
    <name type="scientific">Bacillus xiapuensis</name>
    <dbReference type="NCBI Taxonomy" id="2014075"/>
    <lineage>
        <taxon>Bacteria</taxon>
        <taxon>Bacillati</taxon>
        <taxon>Bacillota</taxon>
        <taxon>Bacilli</taxon>
        <taxon>Bacillales</taxon>
        <taxon>Bacillaceae</taxon>
        <taxon>Bacillus</taxon>
    </lineage>
</organism>
<evidence type="ECO:0000313" key="4">
    <source>
        <dbReference type="EMBL" id="MED3561313.1"/>
    </source>
</evidence>
<dbReference type="Proteomes" id="UP001330749">
    <property type="component" value="Unassembled WGS sequence"/>
</dbReference>
<keyword evidence="5" id="KW-1185">Reference proteome</keyword>
<accession>A0ABU6N518</accession>
<feature type="domain" description="DUF5643" evidence="3">
    <location>
        <begin position="229"/>
        <end position="340"/>
    </location>
</feature>
<dbReference type="Pfam" id="PF13786">
    <property type="entry name" value="DUF4179"/>
    <property type="match status" value="1"/>
</dbReference>
<dbReference type="EMBL" id="JARMQG010000014">
    <property type="protein sequence ID" value="MED3561313.1"/>
    <property type="molecule type" value="Genomic_DNA"/>
</dbReference>
<gene>
    <name evidence="4" type="ORF">P4447_01955</name>
</gene>
<evidence type="ECO:0000259" key="3">
    <source>
        <dbReference type="Pfam" id="PF18705"/>
    </source>
</evidence>
<keyword evidence="1" id="KW-0472">Membrane</keyword>
<proteinExistence type="predicted"/>
<keyword evidence="1" id="KW-1133">Transmembrane helix</keyword>
<feature type="domain" description="DUF4179" evidence="2">
    <location>
        <begin position="50"/>
        <end position="142"/>
    </location>
</feature>
<comment type="caution">
    <text evidence="4">The sequence shown here is derived from an EMBL/GenBank/DDBJ whole genome shotgun (WGS) entry which is preliminary data.</text>
</comment>
<protein>
    <submittedName>
        <fullName evidence="4">DUF4179 domain-containing protein</fullName>
    </submittedName>
</protein>
<dbReference type="InterPro" id="IPR025436">
    <property type="entry name" value="DUF4179"/>
</dbReference>
<evidence type="ECO:0000313" key="5">
    <source>
        <dbReference type="Proteomes" id="UP001330749"/>
    </source>
</evidence>
<keyword evidence="1" id="KW-0812">Transmembrane</keyword>
<reference evidence="4 5" key="1">
    <citation type="submission" date="2023-03" db="EMBL/GenBank/DDBJ databases">
        <title>Bacillus Genome Sequencing.</title>
        <authorList>
            <person name="Dunlap C."/>
        </authorList>
    </citation>
    <scope>NUCLEOTIDE SEQUENCE [LARGE SCALE GENOMIC DNA]</scope>
    <source>
        <strain evidence="4 5">B-14544</strain>
    </source>
</reference>
<dbReference type="Gene3D" id="2.60.40.1630">
    <property type="entry name" value="bacillus anthracis domain"/>
    <property type="match status" value="1"/>
</dbReference>
<dbReference type="InterPro" id="IPR040680">
    <property type="entry name" value="DUF5643"/>
</dbReference>
<evidence type="ECO:0000256" key="1">
    <source>
        <dbReference type="SAM" id="Phobius"/>
    </source>
</evidence>
<feature type="transmembrane region" description="Helical" evidence="1">
    <location>
        <begin position="52"/>
        <end position="72"/>
    </location>
</feature>
<sequence>MFEKEEEKLADYKNMYDQVDIPLTSLDDAILSGFQKAKLEEGKKAQRRGKKILLSVLTAAILLIGFFTSIRLSPAFAKYITTIPGVEKIVDLIRNDKGKILAVENDYYQKIDVSQEKSGLKFTIDGVIADENGMVLFYTTKSRQSKKELIIDKVELKGTDGKKLDIGTIAYDNPNYSEKGQNSSNGKLEFTFQSPLKEKKFELILNVKGNHLKESFDLKFQLNKEFQAKKTYKLNKTVTLDGQKITFLDATVYPLRVAVHIKMDTSNKKKLLDFKDLRLVDENGETFNKIADGQTGSNISANERIIYLQSNYFRKPKHLYLVLNKVQAVDKEDANLVVDTKKQQILKQPKGDYLQEFKIERDDLIFRMQTKEGFPYFFVGEITDSDGKKVDSSTQYSHGNGQNKVNVYGITIPNLNKQKSPLFLEITFYPSEIRGDVKVKIK</sequence>
<dbReference type="RefSeq" id="WP_327966165.1">
    <property type="nucleotide sequence ID" value="NZ_JARMQG010000014.1"/>
</dbReference>